<dbReference type="SUPFAM" id="SSF52402">
    <property type="entry name" value="Adenine nucleotide alpha hydrolases-like"/>
    <property type="match status" value="1"/>
</dbReference>
<feature type="binding site" evidence="8">
    <location>
        <position position="142"/>
    </location>
    <ligand>
        <name>ATP</name>
        <dbReference type="ChEBI" id="CHEBI:30616"/>
    </ligand>
</feature>
<dbReference type="Proteomes" id="UP000198405">
    <property type="component" value="Unassembled WGS sequence"/>
</dbReference>
<comment type="caution">
    <text evidence="8">Lacks conserved residue(s) required for the propagation of feature annotation.</text>
</comment>
<feature type="binding site" evidence="8">
    <location>
        <position position="193"/>
    </location>
    <ligand>
        <name>ATP</name>
        <dbReference type="ChEBI" id="CHEBI:30616"/>
    </ligand>
</feature>
<sequence>MKEKLKELLKIEDKHFVVNVLTNFIKQEIEKAGFEKAVIAVSGGVDSALSAFLAVEALGRENVILISMPYRESSRESVEDARLVGEVLGAEFHEIDITPQIDAYYRNFPDASNLRRGNKMARERMSILYDFAYANKALVVGTSNKSELLIGYSTRWGDNAHDINPLGDLYKTQVWEIAEFIGVPEKIVRKKPSADLWPGQTDEGELGFSYNLLDQILVAYVDFKMRKDEIVGFGFDASIVEKILKMVKRSQYKRKLPIVCKIAQRTVDKDFLYFRDWGI</sequence>
<dbReference type="InterPro" id="IPR014729">
    <property type="entry name" value="Rossmann-like_a/b/a_fold"/>
</dbReference>
<feature type="binding site" evidence="8">
    <location>
        <position position="147"/>
    </location>
    <ligand>
        <name>Mg(2+)</name>
        <dbReference type="ChEBI" id="CHEBI:18420"/>
    </ligand>
</feature>
<protein>
    <recommendedName>
        <fullName evidence="8 10">NH(3)-dependent NAD(+) synthetase</fullName>
        <ecNumber evidence="8 10">6.3.1.5</ecNumber>
    </recommendedName>
</protein>
<dbReference type="GO" id="GO:0004359">
    <property type="term" value="F:glutaminase activity"/>
    <property type="evidence" value="ECO:0007669"/>
    <property type="project" value="InterPro"/>
</dbReference>
<comment type="catalytic activity">
    <reaction evidence="8 10">
        <text>deamido-NAD(+) + NH4(+) + ATP = AMP + diphosphate + NAD(+) + H(+)</text>
        <dbReference type="Rhea" id="RHEA:21188"/>
        <dbReference type="ChEBI" id="CHEBI:15378"/>
        <dbReference type="ChEBI" id="CHEBI:28938"/>
        <dbReference type="ChEBI" id="CHEBI:30616"/>
        <dbReference type="ChEBI" id="CHEBI:33019"/>
        <dbReference type="ChEBI" id="CHEBI:57540"/>
        <dbReference type="ChEBI" id="CHEBI:58437"/>
        <dbReference type="ChEBI" id="CHEBI:456215"/>
        <dbReference type="EC" id="6.3.1.5"/>
    </reaction>
</comment>
<evidence type="ECO:0000256" key="1">
    <source>
        <dbReference type="ARBA" id="ARBA00005859"/>
    </source>
</evidence>
<evidence type="ECO:0000256" key="2">
    <source>
        <dbReference type="ARBA" id="ARBA00022598"/>
    </source>
</evidence>
<dbReference type="GO" id="GO:0009435">
    <property type="term" value="P:NAD+ biosynthetic process"/>
    <property type="evidence" value="ECO:0007669"/>
    <property type="project" value="UniProtKB-UniRule"/>
</dbReference>
<organism evidence="12 13">
    <name type="scientific">Desulfurobacterium atlanticum</name>
    <dbReference type="NCBI Taxonomy" id="240169"/>
    <lineage>
        <taxon>Bacteria</taxon>
        <taxon>Pseudomonadati</taxon>
        <taxon>Aquificota</taxon>
        <taxon>Aquificia</taxon>
        <taxon>Desulfurobacteriales</taxon>
        <taxon>Desulfurobacteriaceae</taxon>
        <taxon>Desulfurobacterium</taxon>
    </lineage>
</organism>
<evidence type="ECO:0000313" key="13">
    <source>
        <dbReference type="Proteomes" id="UP000198405"/>
    </source>
</evidence>
<dbReference type="FunFam" id="3.40.50.620:FF:000106">
    <property type="entry name" value="Glutamine-dependent NAD(+) synthetase"/>
    <property type="match status" value="1"/>
</dbReference>
<evidence type="ECO:0000313" key="12">
    <source>
        <dbReference type="EMBL" id="SNR66185.1"/>
    </source>
</evidence>
<evidence type="ECO:0000256" key="9">
    <source>
        <dbReference type="RuleBase" id="RU003811"/>
    </source>
</evidence>
<evidence type="ECO:0000256" key="4">
    <source>
        <dbReference type="ARBA" id="ARBA00022741"/>
    </source>
</evidence>
<dbReference type="InterPro" id="IPR022926">
    <property type="entry name" value="NH(3)-dep_NAD(+)_synth"/>
</dbReference>
<feature type="binding site" evidence="8">
    <location>
        <position position="171"/>
    </location>
    <ligand>
        <name>ATP</name>
        <dbReference type="ChEBI" id="CHEBI:30616"/>
    </ligand>
</feature>
<dbReference type="GO" id="GO:0005524">
    <property type="term" value="F:ATP binding"/>
    <property type="evidence" value="ECO:0007669"/>
    <property type="project" value="UniProtKB-UniRule"/>
</dbReference>
<feature type="binding site" evidence="8">
    <location>
        <begin position="40"/>
        <end position="47"/>
    </location>
    <ligand>
        <name>ATP</name>
        <dbReference type="ChEBI" id="CHEBI:30616"/>
    </ligand>
</feature>
<evidence type="ECO:0000256" key="6">
    <source>
        <dbReference type="ARBA" id="ARBA00022842"/>
    </source>
</evidence>
<reference evidence="13" key="1">
    <citation type="submission" date="2017-06" db="EMBL/GenBank/DDBJ databases">
        <authorList>
            <person name="Varghese N."/>
            <person name="Submissions S."/>
        </authorList>
    </citation>
    <scope>NUCLEOTIDE SEQUENCE [LARGE SCALE GENOMIC DNA]</scope>
    <source>
        <strain evidence="13">DSM 15668</strain>
    </source>
</reference>
<dbReference type="InterPro" id="IPR022310">
    <property type="entry name" value="NAD/GMP_synthase"/>
</dbReference>
<accession>A0A238Y4R3</accession>
<dbReference type="OrthoDB" id="9803818at2"/>
<feature type="binding site" evidence="8">
    <location>
        <position position="46"/>
    </location>
    <ligand>
        <name>Mg(2+)</name>
        <dbReference type="ChEBI" id="CHEBI:18420"/>
    </ligand>
</feature>
<dbReference type="Gene3D" id="3.40.50.620">
    <property type="entry name" value="HUPs"/>
    <property type="match status" value="1"/>
</dbReference>
<dbReference type="AlphaFoldDB" id="A0A238Y4R3"/>
<feature type="binding site" evidence="8">
    <location>
        <position position="162"/>
    </location>
    <ligand>
        <name>deamido-NAD(+)</name>
        <dbReference type="ChEBI" id="CHEBI:58437"/>
        <note>ligand shared between two neighboring subunits</note>
    </ligand>
</feature>
<evidence type="ECO:0000259" key="11">
    <source>
        <dbReference type="Pfam" id="PF02540"/>
    </source>
</evidence>
<comment type="subunit">
    <text evidence="8">Homodimer.</text>
</comment>
<evidence type="ECO:0000256" key="3">
    <source>
        <dbReference type="ARBA" id="ARBA00022723"/>
    </source>
</evidence>
<keyword evidence="7 8" id="KW-0520">NAD</keyword>
<dbReference type="EMBL" id="FZOB01000002">
    <property type="protein sequence ID" value="SNR66185.1"/>
    <property type="molecule type" value="Genomic_DNA"/>
</dbReference>
<comment type="function">
    <text evidence="8">Catalyzes the ATP-dependent amidation of deamido-NAD to form NAD. Uses ammonia as a nitrogen source.</text>
</comment>
<dbReference type="PANTHER" id="PTHR23090:SF9">
    <property type="entry name" value="GLUTAMINE-DEPENDENT NAD(+) SYNTHETASE"/>
    <property type="match status" value="1"/>
</dbReference>
<evidence type="ECO:0000256" key="5">
    <source>
        <dbReference type="ARBA" id="ARBA00022840"/>
    </source>
</evidence>
<dbReference type="PANTHER" id="PTHR23090">
    <property type="entry name" value="NH 3 /GLUTAMINE-DEPENDENT NAD + SYNTHETASE"/>
    <property type="match status" value="1"/>
</dbReference>
<dbReference type="Pfam" id="PF02540">
    <property type="entry name" value="NAD_synthase"/>
    <property type="match status" value="1"/>
</dbReference>
<evidence type="ECO:0000256" key="10">
    <source>
        <dbReference type="RuleBase" id="RU003812"/>
    </source>
</evidence>
<dbReference type="GO" id="GO:0046872">
    <property type="term" value="F:metal ion binding"/>
    <property type="evidence" value="ECO:0007669"/>
    <property type="project" value="UniProtKB-KW"/>
</dbReference>
<feature type="binding site" description="in other chain" evidence="8">
    <location>
        <position position="122"/>
    </location>
    <ligand>
        <name>deamido-NAD(+)</name>
        <dbReference type="ChEBI" id="CHEBI:58437"/>
        <note>ligand shared between two neighboring subunits</note>
    </ligand>
</feature>
<dbReference type="NCBIfam" id="TIGR00552">
    <property type="entry name" value="nadE"/>
    <property type="match status" value="1"/>
</dbReference>
<name>A0A238Y4R3_9BACT</name>
<keyword evidence="5 8" id="KW-0067">ATP-binding</keyword>
<dbReference type="EC" id="6.3.1.5" evidence="8 10"/>
<dbReference type="InterPro" id="IPR003694">
    <property type="entry name" value="NAD_synthase"/>
</dbReference>
<dbReference type="CDD" id="cd00553">
    <property type="entry name" value="NAD_synthase"/>
    <property type="match status" value="1"/>
</dbReference>
<gene>
    <name evidence="8" type="primary">nadE</name>
    <name evidence="12" type="ORF">SAMN06265340_102118</name>
</gene>
<dbReference type="RefSeq" id="WP_089322470.1">
    <property type="nucleotide sequence ID" value="NZ_FZOB01000002.1"/>
</dbReference>
<keyword evidence="2 8" id="KW-0436">Ligase</keyword>
<comment type="similarity">
    <text evidence="1 8 9">Belongs to the NAD synthetase family.</text>
</comment>
<proteinExistence type="inferred from homology"/>
<keyword evidence="13" id="KW-1185">Reference proteome</keyword>
<keyword evidence="4 8" id="KW-0547">Nucleotide-binding</keyword>
<dbReference type="GO" id="GO:0003952">
    <property type="term" value="F:NAD+ synthase (glutamine-hydrolyzing) activity"/>
    <property type="evidence" value="ECO:0007669"/>
    <property type="project" value="InterPro"/>
</dbReference>
<evidence type="ECO:0000256" key="7">
    <source>
        <dbReference type="ARBA" id="ARBA00023027"/>
    </source>
</evidence>
<comment type="pathway">
    <text evidence="8">Cofactor biosynthesis; NAD(+) biosynthesis; NAD(+) from deamido-NAD(+) (ammonia route): step 1/1.</text>
</comment>
<dbReference type="GO" id="GO:0005737">
    <property type="term" value="C:cytoplasm"/>
    <property type="evidence" value="ECO:0007669"/>
    <property type="project" value="InterPro"/>
</dbReference>
<keyword evidence="6 8" id="KW-0460">Magnesium</keyword>
<feature type="domain" description="NAD/GMP synthase" evidence="11">
    <location>
        <begin position="18"/>
        <end position="257"/>
    </location>
</feature>
<keyword evidence="3 8" id="KW-0479">Metal-binding</keyword>
<dbReference type="NCBIfam" id="NF010587">
    <property type="entry name" value="PRK13980.1"/>
    <property type="match status" value="1"/>
</dbReference>
<evidence type="ECO:0000256" key="8">
    <source>
        <dbReference type="HAMAP-Rule" id="MF_00193"/>
    </source>
</evidence>
<dbReference type="GO" id="GO:0008795">
    <property type="term" value="F:NAD+ synthase activity"/>
    <property type="evidence" value="ECO:0007669"/>
    <property type="project" value="UniProtKB-UniRule"/>
</dbReference>
<dbReference type="UniPathway" id="UPA00253">
    <property type="reaction ID" value="UER00333"/>
</dbReference>
<dbReference type="HAMAP" id="MF_00193">
    <property type="entry name" value="NadE_ammonia_dep"/>
    <property type="match status" value="1"/>
</dbReference>